<gene>
    <name evidence="2" type="ORF">WCY31_09565</name>
</gene>
<dbReference type="NCBIfam" id="TIGR00526">
    <property type="entry name" value="folB_dom"/>
    <property type="match status" value="1"/>
</dbReference>
<dbReference type="Proteomes" id="UP001447842">
    <property type="component" value="Chromosome"/>
</dbReference>
<dbReference type="InterPro" id="IPR006157">
    <property type="entry name" value="FolB_dom"/>
</dbReference>
<dbReference type="Gene3D" id="3.30.1130.10">
    <property type="match status" value="1"/>
</dbReference>
<evidence type="ECO:0000313" key="3">
    <source>
        <dbReference type="Proteomes" id="UP001447842"/>
    </source>
</evidence>
<name>A0ABZ3H8B8_9BACT</name>
<protein>
    <submittedName>
        <fullName evidence="2">Dihydroneopterin aldolase</fullName>
    </submittedName>
</protein>
<evidence type="ECO:0000313" key="2">
    <source>
        <dbReference type="EMBL" id="XAU14491.1"/>
    </source>
</evidence>
<dbReference type="SUPFAM" id="SSF55620">
    <property type="entry name" value="Tetrahydrobiopterin biosynthesis enzymes-like"/>
    <property type="match status" value="1"/>
</dbReference>
<dbReference type="InterPro" id="IPR043133">
    <property type="entry name" value="GTP-CH-I_C/QueF"/>
</dbReference>
<evidence type="ECO:0000259" key="1">
    <source>
        <dbReference type="SMART" id="SM00905"/>
    </source>
</evidence>
<sequence length="108" mass="12148">MTIEIRALTFDCIIGILDFERVTPQRVIVDAVIDYDYEAGHFIDYAAVADHIRTQMRQEKFALVEEALEALSTTLKEAFPGIKSLSLTVAKPDILPDCRVSVTKKSNF</sequence>
<dbReference type="RefSeq" id="WP_345969567.1">
    <property type="nucleotide sequence ID" value="NZ_CP147920.1"/>
</dbReference>
<reference evidence="2 3" key="1">
    <citation type="submission" date="2024-03" db="EMBL/GenBank/DDBJ databases">
        <title>Sulfurimonas sp. HSL3-1.</title>
        <authorList>
            <person name="Wang S."/>
        </authorList>
    </citation>
    <scope>NUCLEOTIDE SEQUENCE [LARGE SCALE GENOMIC DNA]</scope>
    <source>
        <strain evidence="2 3">HSL3-1</strain>
    </source>
</reference>
<dbReference type="Pfam" id="PF02152">
    <property type="entry name" value="FolB"/>
    <property type="match status" value="1"/>
</dbReference>
<organism evidence="2 3">
    <name type="scientific">Sulfurimonas diazotrophicus</name>
    <dbReference type="NCBI Taxonomy" id="3131939"/>
    <lineage>
        <taxon>Bacteria</taxon>
        <taxon>Pseudomonadati</taxon>
        <taxon>Campylobacterota</taxon>
        <taxon>Epsilonproteobacteria</taxon>
        <taxon>Campylobacterales</taxon>
        <taxon>Sulfurimonadaceae</taxon>
        <taxon>Sulfurimonas</taxon>
    </lineage>
</organism>
<dbReference type="EMBL" id="CP147920">
    <property type="protein sequence ID" value="XAU14491.1"/>
    <property type="molecule type" value="Genomic_DNA"/>
</dbReference>
<keyword evidence="3" id="KW-1185">Reference proteome</keyword>
<accession>A0ABZ3H8B8</accession>
<feature type="domain" description="Dihydroneopterin aldolase/epimerase" evidence="1">
    <location>
        <begin position="3"/>
        <end position="106"/>
    </location>
</feature>
<proteinExistence type="predicted"/>
<dbReference type="SMART" id="SM00905">
    <property type="entry name" value="FolB"/>
    <property type="match status" value="1"/>
</dbReference>